<evidence type="ECO:0000313" key="1">
    <source>
        <dbReference type="EMBL" id="KAK3330483.1"/>
    </source>
</evidence>
<reference evidence="1" key="2">
    <citation type="submission" date="2023-06" db="EMBL/GenBank/DDBJ databases">
        <authorList>
            <consortium name="Lawrence Berkeley National Laboratory"/>
            <person name="Haridas S."/>
            <person name="Hensen N."/>
            <person name="Bonometti L."/>
            <person name="Westerberg I."/>
            <person name="Brannstrom I.O."/>
            <person name="Guillou S."/>
            <person name="Cros-Aarteil S."/>
            <person name="Calhoun S."/>
            <person name="Kuo A."/>
            <person name="Mondo S."/>
            <person name="Pangilinan J."/>
            <person name="Riley R."/>
            <person name="Labutti K."/>
            <person name="Andreopoulos B."/>
            <person name="Lipzen A."/>
            <person name="Chen C."/>
            <person name="Yanf M."/>
            <person name="Daum C."/>
            <person name="Ng V."/>
            <person name="Clum A."/>
            <person name="Steindorff A."/>
            <person name="Ohm R."/>
            <person name="Martin F."/>
            <person name="Silar P."/>
            <person name="Natvig D."/>
            <person name="Lalanne C."/>
            <person name="Gautier V."/>
            <person name="Ament-Velasquez S.L."/>
            <person name="Kruys A."/>
            <person name="Hutchinson M.I."/>
            <person name="Powell A.J."/>
            <person name="Barry K."/>
            <person name="Miller A.N."/>
            <person name="Grigoriev I.V."/>
            <person name="Debuchy R."/>
            <person name="Gladieux P."/>
            <person name="Thoren M.H."/>
            <person name="Johannesson H."/>
        </authorList>
    </citation>
    <scope>NUCLEOTIDE SEQUENCE</scope>
    <source>
        <strain evidence="1">CBS 118394</strain>
    </source>
</reference>
<sequence>MQDLPQSPCLLSIWTRRCRMIDYLWFISAMPVPYTIPCRSAMQNSATMLLEMRSWLRWPETCSEENTKGSLTPLSAQIKLRSVSCSFEHHAPRCCDYESPQTKNRNLSRNEYIIIYSHIIKRRQPRSRKILKSTPSLLIPPTARPLHSFQHVLVSPLSNSTDSSARFAFEVLFRLSACWLYAMTRLAHPQVRRHFELKPIFVVSVLFLSG</sequence>
<name>A0AAE0MG48_9PEZI</name>
<proteinExistence type="predicted"/>
<keyword evidence="2" id="KW-1185">Reference proteome</keyword>
<evidence type="ECO:0000313" key="2">
    <source>
        <dbReference type="Proteomes" id="UP001283341"/>
    </source>
</evidence>
<dbReference type="EMBL" id="JAUEDM010000001">
    <property type="protein sequence ID" value="KAK3330483.1"/>
    <property type="molecule type" value="Genomic_DNA"/>
</dbReference>
<organism evidence="1 2">
    <name type="scientific">Apodospora peruviana</name>
    <dbReference type="NCBI Taxonomy" id="516989"/>
    <lineage>
        <taxon>Eukaryota</taxon>
        <taxon>Fungi</taxon>
        <taxon>Dikarya</taxon>
        <taxon>Ascomycota</taxon>
        <taxon>Pezizomycotina</taxon>
        <taxon>Sordariomycetes</taxon>
        <taxon>Sordariomycetidae</taxon>
        <taxon>Sordariales</taxon>
        <taxon>Lasiosphaeriaceae</taxon>
        <taxon>Apodospora</taxon>
    </lineage>
</organism>
<comment type="caution">
    <text evidence="1">The sequence shown here is derived from an EMBL/GenBank/DDBJ whole genome shotgun (WGS) entry which is preliminary data.</text>
</comment>
<protein>
    <submittedName>
        <fullName evidence="1">Uncharacterized protein</fullName>
    </submittedName>
</protein>
<reference evidence="1" key="1">
    <citation type="journal article" date="2023" name="Mol. Phylogenet. Evol.">
        <title>Genome-scale phylogeny and comparative genomics of the fungal order Sordariales.</title>
        <authorList>
            <person name="Hensen N."/>
            <person name="Bonometti L."/>
            <person name="Westerberg I."/>
            <person name="Brannstrom I.O."/>
            <person name="Guillou S."/>
            <person name="Cros-Aarteil S."/>
            <person name="Calhoun S."/>
            <person name="Haridas S."/>
            <person name="Kuo A."/>
            <person name="Mondo S."/>
            <person name="Pangilinan J."/>
            <person name="Riley R."/>
            <person name="LaButti K."/>
            <person name="Andreopoulos B."/>
            <person name="Lipzen A."/>
            <person name="Chen C."/>
            <person name="Yan M."/>
            <person name="Daum C."/>
            <person name="Ng V."/>
            <person name="Clum A."/>
            <person name="Steindorff A."/>
            <person name="Ohm R.A."/>
            <person name="Martin F."/>
            <person name="Silar P."/>
            <person name="Natvig D.O."/>
            <person name="Lalanne C."/>
            <person name="Gautier V."/>
            <person name="Ament-Velasquez S.L."/>
            <person name="Kruys A."/>
            <person name="Hutchinson M.I."/>
            <person name="Powell A.J."/>
            <person name="Barry K."/>
            <person name="Miller A.N."/>
            <person name="Grigoriev I.V."/>
            <person name="Debuchy R."/>
            <person name="Gladieux P."/>
            <person name="Hiltunen Thoren M."/>
            <person name="Johannesson H."/>
        </authorList>
    </citation>
    <scope>NUCLEOTIDE SEQUENCE</scope>
    <source>
        <strain evidence="1">CBS 118394</strain>
    </source>
</reference>
<dbReference type="AlphaFoldDB" id="A0AAE0MG48"/>
<gene>
    <name evidence="1" type="ORF">B0H66DRAFT_64073</name>
</gene>
<accession>A0AAE0MG48</accession>
<dbReference type="Proteomes" id="UP001283341">
    <property type="component" value="Unassembled WGS sequence"/>
</dbReference>